<accession>A0A829QL00</accession>
<dbReference type="AlphaFoldDB" id="A0A829QL00"/>
<name>A0A829QL00_9MYCO</name>
<evidence type="ECO:0000313" key="2">
    <source>
        <dbReference type="Proteomes" id="UP000021210"/>
    </source>
</evidence>
<reference evidence="1 2" key="1">
    <citation type="submission" date="2013-12" db="EMBL/GenBank/DDBJ databases">
        <authorList>
            <person name="Zelazny A."/>
            <person name="Olivier K."/>
            <person name="Holland S."/>
            <person name="Lenaerts A."/>
            <person name="Ordway D."/>
            <person name="DeGroote M.A."/>
            <person name="Parker T."/>
            <person name="Sizemore C."/>
            <person name="Tallon L.J."/>
            <person name="Sadzewicz L.K."/>
            <person name="Sengamalay N."/>
            <person name="Fraser C.M."/>
            <person name="Hine E."/>
            <person name="Shefchek K.A."/>
            <person name="Das S.P."/>
            <person name="Tettelin H."/>
        </authorList>
    </citation>
    <scope>NUCLEOTIDE SEQUENCE [LARGE SCALE GENOMIC DNA]</scope>
    <source>
        <strain evidence="1 2">1948</strain>
    </source>
</reference>
<evidence type="ECO:0000313" key="1">
    <source>
        <dbReference type="EMBL" id="EUA63250.1"/>
    </source>
</evidence>
<dbReference type="EMBL" id="JAOH01000002">
    <property type="protein sequence ID" value="EUA63250.1"/>
    <property type="molecule type" value="Genomic_DNA"/>
</dbReference>
<dbReference type="Proteomes" id="UP000021210">
    <property type="component" value="Unassembled WGS sequence"/>
</dbReference>
<proteinExistence type="predicted"/>
<gene>
    <name evidence="1" type="ORF">I542_3407</name>
</gene>
<sequence length="119" mass="13396">MIAVWLVAVRGLLHDRTVLDRWLGDTMGELRAYLEQWVAARVLEVETRLNADLVEIDERENDKLAARVGQIDSELREAAMNTARATALRNRDLPSVHKALTKVTERLDAIAASDENMTS</sequence>
<comment type="caution">
    <text evidence="1">The sequence shown here is derived from an EMBL/GenBank/DDBJ whole genome shotgun (WGS) entry which is preliminary data.</text>
</comment>
<organism evidence="1 2">
    <name type="scientific">Mycobacteroides abscessus 1948</name>
    <dbReference type="NCBI Taxonomy" id="1299323"/>
    <lineage>
        <taxon>Bacteria</taxon>
        <taxon>Bacillati</taxon>
        <taxon>Actinomycetota</taxon>
        <taxon>Actinomycetes</taxon>
        <taxon>Mycobacteriales</taxon>
        <taxon>Mycobacteriaceae</taxon>
        <taxon>Mycobacteroides</taxon>
        <taxon>Mycobacteroides abscessus</taxon>
    </lineage>
</organism>
<protein>
    <submittedName>
        <fullName evidence="1">Uncharacterized protein</fullName>
    </submittedName>
</protein>